<feature type="domain" description="DUF7345" evidence="4">
    <location>
        <begin position="14"/>
        <end position="143"/>
    </location>
</feature>
<keyword evidence="2" id="KW-1133">Transmembrane helix</keyword>
<proteinExistence type="predicted"/>
<comment type="caution">
    <text evidence="5">The sequence shown here is derived from an EMBL/GenBank/DDBJ whole genome shotgun (WGS) entry which is preliminary data.</text>
</comment>
<organism evidence="5 6">
    <name type="scientific">Halovenus salina</name>
    <dbReference type="NCBI Taxonomy" id="1510225"/>
    <lineage>
        <taxon>Archaea</taxon>
        <taxon>Methanobacteriati</taxon>
        <taxon>Methanobacteriota</taxon>
        <taxon>Stenosarchaea group</taxon>
        <taxon>Halobacteria</taxon>
        <taxon>Halobacteriales</taxon>
        <taxon>Haloarculaceae</taxon>
        <taxon>Halovenus</taxon>
    </lineage>
</organism>
<dbReference type="InterPro" id="IPR055767">
    <property type="entry name" value="DUF7343"/>
</dbReference>
<feature type="compositionally biased region" description="Acidic residues" evidence="1">
    <location>
        <begin position="253"/>
        <end position="262"/>
    </location>
</feature>
<evidence type="ECO:0000313" key="6">
    <source>
        <dbReference type="Proteomes" id="UP001596445"/>
    </source>
</evidence>
<evidence type="ECO:0000259" key="3">
    <source>
        <dbReference type="Pfam" id="PF24034"/>
    </source>
</evidence>
<evidence type="ECO:0000256" key="1">
    <source>
        <dbReference type="SAM" id="MobiDB-lite"/>
    </source>
</evidence>
<accession>A0ABD5VWD0</accession>
<dbReference type="RefSeq" id="WP_267163245.1">
    <property type="nucleotide sequence ID" value="NZ_CP112972.1"/>
</dbReference>
<reference evidence="5 6" key="1">
    <citation type="journal article" date="2019" name="Int. J. Syst. Evol. Microbiol.">
        <title>The Global Catalogue of Microorganisms (GCM) 10K type strain sequencing project: providing services to taxonomists for standard genome sequencing and annotation.</title>
        <authorList>
            <consortium name="The Broad Institute Genomics Platform"/>
            <consortium name="The Broad Institute Genome Sequencing Center for Infectious Disease"/>
            <person name="Wu L."/>
            <person name="Ma J."/>
        </authorList>
    </citation>
    <scope>NUCLEOTIDE SEQUENCE [LARGE SCALE GENOMIC DNA]</scope>
    <source>
        <strain evidence="5 6">JCM 30072</strain>
    </source>
</reference>
<evidence type="ECO:0000313" key="5">
    <source>
        <dbReference type="EMBL" id="MFC7057486.1"/>
    </source>
</evidence>
<dbReference type="Pfam" id="PF24036">
    <property type="entry name" value="DUF7345"/>
    <property type="match status" value="1"/>
</dbReference>
<dbReference type="InterPro" id="IPR055769">
    <property type="entry name" value="DUF7345"/>
</dbReference>
<feature type="transmembrane region" description="Helical" evidence="2">
    <location>
        <begin position="215"/>
        <end position="236"/>
    </location>
</feature>
<feature type="domain" description="DUF7343" evidence="3">
    <location>
        <begin position="274"/>
        <end position="335"/>
    </location>
</feature>
<keyword evidence="2" id="KW-0812">Transmembrane</keyword>
<evidence type="ECO:0000256" key="2">
    <source>
        <dbReference type="SAM" id="Phobius"/>
    </source>
</evidence>
<keyword evidence="6" id="KW-1185">Reference proteome</keyword>
<feature type="region of interest" description="Disordered" evidence="1">
    <location>
        <begin position="179"/>
        <end position="205"/>
    </location>
</feature>
<evidence type="ECO:0000259" key="4">
    <source>
        <dbReference type="Pfam" id="PF24036"/>
    </source>
</evidence>
<protein>
    <submittedName>
        <fullName evidence="5">Helix-turn-helix transcriptional regulator</fullName>
    </submittedName>
</protein>
<feature type="compositionally biased region" description="Low complexity" evidence="1">
    <location>
        <begin position="186"/>
        <end position="203"/>
    </location>
</feature>
<dbReference type="Proteomes" id="UP001596445">
    <property type="component" value="Unassembled WGS sequence"/>
</dbReference>
<keyword evidence="2" id="KW-0472">Membrane</keyword>
<dbReference type="EMBL" id="JBHSZI010000001">
    <property type="protein sequence ID" value="MFC7057486.1"/>
    <property type="molecule type" value="Genomic_DNA"/>
</dbReference>
<dbReference type="AlphaFoldDB" id="A0ABD5VWD0"/>
<name>A0ABD5VWD0_9EURY</name>
<dbReference type="GeneID" id="76629355"/>
<gene>
    <name evidence="5" type="ORF">ACFQQG_03995</name>
</gene>
<feature type="region of interest" description="Disordered" evidence="1">
    <location>
        <begin position="249"/>
        <end position="270"/>
    </location>
</feature>
<sequence>MNTTTIETNTTFVVELQTDGSARWQVTERFNLSTQRQRQTFDDLATEFESGSLDGRDLGFEAFERASELLDAEIDRDIAIVDPIRSSSVDNATGKLTLSFTWENFARVEDSKLYLDDVFETDIGLWIDRLSPSQSLRIEAPEGLGFDDAGSVPEEGALRWDGPTSFSSETLQAVIGLGSNGPEPTPTITPASTPTPDGTDPATPGGGNGFSLGQFGMVLVAFGVVGVLLAGGMMAVGPERVRETVAELGTNETTEETTEDPVETAPDKDVDPELLSDEERVERLLEQNGGRMKQATIVKETGWSNAKVSQLLSSMEADDRIDKLRIGRENLISFPDEDITDIGDR</sequence>
<dbReference type="Pfam" id="PF24034">
    <property type="entry name" value="DUF7343"/>
    <property type="match status" value="1"/>
</dbReference>